<feature type="transmembrane region" description="Helical" evidence="1">
    <location>
        <begin position="6"/>
        <end position="26"/>
    </location>
</feature>
<organism evidence="2 3">
    <name type="scientific">Cimex lectularius</name>
    <name type="common">Bed bug</name>
    <name type="synonym">Acanthia lectularia</name>
    <dbReference type="NCBI Taxonomy" id="79782"/>
    <lineage>
        <taxon>Eukaryota</taxon>
        <taxon>Metazoa</taxon>
        <taxon>Ecdysozoa</taxon>
        <taxon>Arthropoda</taxon>
        <taxon>Hexapoda</taxon>
        <taxon>Insecta</taxon>
        <taxon>Pterygota</taxon>
        <taxon>Neoptera</taxon>
        <taxon>Paraneoptera</taxon>
        <taxon>Hemiptera</taxon>
        <taxon>Heteroptera</taxon>
        <taxon>Panheteroptera</taxon>
        <taxon>Cimicomorpha</taxon>
        <taxon>Cimicidae</taxon>
        <taxon>Cimex</taxon>
    </lineage>
</organism>
<keyword evidence="1" id="KW-0472">Membrane</keyword>
<evidence type="ECO:0000313" key="2">
    <source>
        <dbReference type="EnsemblMetazoa" id="XP_014245939.1"/>
    </source>
</evidence>
<evidence type="ECO:0000256" key="1">
    <source>
        <dbReference type="SAM" id="Phobius"/>
    </source>
</evidence>
<dbReference type="Proteomes" id="UP000494040">
    <property type="component" value="Unassembled WGS sequence"/>
</dbReference>
<evidence type="ECO:0000313" key="3">
    <source>
        <dbReference type="Proteomes" id="UP000494040"/>
    </source>
</evidence>
<keyword evidence="1" id="KW-0812">Transmembrane</keyword>
<dbReference type="RefSeq" id="XP_014245939.1">
    <property type="nucleotide sequence ID" value="XM_014390453.2"/>
</dbReference>
<proteinExistence type="predicted"/>
<keyword evidence="3" id="KW-1185">Reference proteome</keyword>
<name>A0A8I6RLH4_CIMLE</name>
<sequence>MFSLSGKTGIIVAAAAALVGAASWFISRKYWRDDEEEIEEVVVYDKQGNTFSLEELKKIKLDKITDNCSGVDRELKEEFMYLSIDEITAILGNEQLENVFYAIGPFLHKHGGLPAVHKALEDYRDRGADQMVCINSQSRNKPLFVSKH</sequence>
<protein>
    <submittedName>
        <fullName evidence="2">Uncharacterized protein</fullName>
    </submittedName>
</protein>
<dbReference type="AlphaFoldDB" id="A0A8I6RLH4"/>
<dbReference type="EnsemblMetazoa" id="XM_014390453.2">
    <property type="protein sequence ID" value="XP_014245939.1"/>
    <property type="gene ID" value="LOC106664584"/>
</dbReference>
<accession>A0A8I6RLH4</accession>
<reference evidence="2" key="1">
    <citation type="submission" date="2022-01" db="UniProtKB">
        <authorList>
            <consortium name="EnsemblMetazoa"/>
        </authorList>
    </citation>
    <scope>IDENTIFICATION</scope>
</reference>
<keyword evidence="1" id="KW-1133">Transmembrane helix</keyword>
<dbReference type="KEGG" id="clec:106664584"/>
<dbReference type="GeneID" id="106664584"/>